<comment type="caution">
    <text evidence="1">The sequence shown here is derived from an EMBL/GenBank/DDBJ whole genome shotgun (WGS) entry which is preliminary data.</text>
</comment>
<gene>
    <name evidence="1" type="ORF">Tci_598098</name>
</gene>
<sequence length="183" mass="20862">MDICTILQRQHLLIEERVQSQDLEITQLETRVKTLEDNEKKREGFAQKNAPNMGEWIKREDLLVGDTMKDSDKSADKGSDSTNAMANVLGTLGATNILDIGGLRKGKMTEPEQPSKGKVLEQMSAQLARDLEAKFAQEDQIIRKQAERDFEIASIHTEREFKMMIAELDRSNEIVTKYLSEYE</sequence>
<dbReference type="EMBL" id="BKCJ010394385">
    <property type="protein sequence ID" value="GFA26126.1"/>
    <property type="molecule type" value="Genomic_DNA"/>
</dbReference>
<evidence type="ECO:0000313" key="1">
    <source>
        <dbReference type="EMBL" id="GFA26126.1"/>
    </source>
</evidence>
<dbReference type="AlphaFoldDB" id="A0A699JD01"/>
<accession>A0A699JD01</accession>
<name>A0A699JD01_TANCI</name>
<organism evidence="1">
    <name type="scientific">Tanacetum cinerariifolium</name>
    <name type="common">Dalmatian daisy</name>
    <name type="synonym">Chrysanthemum cinerariifolium</name>
    <dbReference type="NCBI Taxonomy" id="118510"/>
    <lineage>
        <taxon>Eukaryota</taxon>
        <taxon>Viridiplantae</taxon>
        <taxon>Streptophyta</taxon>
        <taxon>Embryophyta</taxon>
        <taxon>Tracheophyta</taxon>
        <taxon>Spermatophyta</taxon>
        <taxon>Magnoliopsida</taxon>
        <taxon>eudicotyledons</taxon>
        <taxon>Gunneridae</taxon>
        <taxon>Pentapetalae</taxon>
        <taxon>asterids</taxon>
        <taxon>campanulids</taxon>
        <taxon>Asterales</taxon>
        <taxon>Asteraceae</taxon>
        <taxon>Asteroideae</taxon>
        <taxon>Anthemideae</taxon>
        <taxon>Anthemidinae</taxon>
        <taxon>Tanacetum</taxon>
    </lineage>
</organism>
<reference evidence="1" key="1">
    <citation type="journal article" date="2019" name="Sci. Rep.">
        <title>Draft genome of Tanacetum cinerariifolium, the natural source of mosquito coil.</title>
        <authorList>
            <person name="Yamashiro T."/>
            <person name="Shiraishi A."/>
            <person name="Satake H."/>
            <person name="Nakayama K."/>
        </authorList>
    </citation>
    <scope>NUCLEOTIDE SEQUENCE</scope>
</reference>
<proteinExistence type="predicted"/>
<protein>
    <submittedName>
        <fullName evidence="1">Uncharacterized protein</fullName>
    </submittedName>
</protein>